<dbReference type="InterPro" id="IPR010640">
    <property type="entry name" value="Low_temperature_requirement_A"/>
</dbReference>
<feature type="transmembrane region" description="Helical" evidence="1">
    <location>
        <begin position="86"/>
        <end position="106"/>
    </location>
</feature>
<feature type="transmembrane region" description="Helical" evidence="1">
    <location>
        <begin position="112"/>
        <end position="132"/>
    </location>
</feature>
<dbReference type="Proteomes" id="UP001501570">
    <property type="component" value="Unassembled WGS sequence"/>
</dbReference>
<reference evidence="3" key="1">
    <citation type="journal article" date="2019" name="Int. J. Syst. Evol. Microbiol.">
        <title>The Global Catalogue of Microorganisms (GCM) 10K type strain sequencing project: providing services to taxonomists for standard genome sequencing and annotation.</title>
        <authorList>
            <consortium name="The Broad Institute Genomics Platform"/>
            <consortium name="The Broad Institute Genome Sequencing Center for Infectious Disease"/>
            <person name="Wu L."/>
            <person name="Ma J."/>
        </authorList>
    </citation>
    <scope>NUCLEOTIDE SEQUENCE [LARGE SCALE GENOMIC DNA]</scope>
    <source>
        <strain evidence="3">JCM 18304</strain>
    </source>
</reference>
<organism evidence="2 3">
    <name type="scientific">Rugosimonospora acidiphila</name>
    <dbReference type="NCBI Taxonomy" id="556531"/>
    <lineage>
        <taxon>Bacteria</taxon>
        <taxon>Bacillati</taxon>
        <taxon>Actinomycetota</taxon>
        <taxon>Actinomycetes</taxon>
        <taxon>Micromonosporales</taxon>
        <taxon>Micromonosporaceae</taxon>
        <taxon>Rugosimonospora</taxon>
    </lineage>
</organism>
<accession>A0ABP9RQ67</accession>
<keyword evidence="1" id="KW-1133">Transmembrane helix</keyword>
<evidence type="ECO:0000313" key="2">
    <source>
        <dbReference type="EMBL" id="GAA5184288.1"/>
    </source>
</evidence>
<dbReference type="EMBL" id="BAABJQ010000006">
    <property type="protein sequence ID" value="GAA5184288.1"/>
    <property type="molecule type" value="Genomic_DNA"/>
</dbReference>
<feature type="transmembrane region" description="Helical" evidence="1">
    <location>
        <begin position="27"/>
        <end position="45"/>
    </location>
</feature>
<feature type="transmembrane region" description="Helical" evidence="1">
    <location>
        <begin position="363"/>
        <end position="384"/>
    </location>
</feature>
<dbReference type="RefSeq" id="WP_345629157.1">
    <property type="nucleotide sequence ID" value="NZ_BAABJQ010000006.1"/>
</dbReference>
<dbReference type="PANTHER" id="PTHR36840">
    <property type="entry name" value="BLL5714 PROTEIN"/>
    <property type="match status" value="1"/>
</dbReference>
<evidence type="ECO:0000313" key="3">
    <source>
        <dbReference type="Proteomes" id="UP001501570"/>
    </source>
</evidence>
<protein>
    <submittedName>
        <fullName evidence="2">Low temperature requirement protein A</fullName>
    </submittedName>
</protein>
<dbReference type="Pfam" id="PF06772">
    <property type="entry name" value="LtrA"/>
    <property type="match status" value="1"/>
</dbReference>
<comment type="caution">
    <text evidence="2">The sequence shown here is derived from an EMBL/GenBank/DDBJ whole genome shotgun (WGS) entry which is preliminary data.</text>
</comment>
<dbReference type="PANTHER" id="PTHR36840:SF1">
    <property type="entry name" value="BLL5714 PROTEIN"/>
    <property type="match status" value="1"/>
</dbReference>
<feature type="transmembrane region" description="Helical" evidence="1">
    <location>
        <begin position="314"/>
        <end position="334"/>
    </location>
</feature>
<evidence type="ECO:0000256" key="1">
    <source>
        <dbReference type="SAM" id="Phobius"/>
    </source>
</evidence>
<gene>
    <name evidence="2" type="ORF">GCM10023322_25450</name>
</gene>
<proteinExistence type="predicted"/>
<keyword evidence="1" id="KW-0812">Transmembrane</keyword>
<sequence>MGESVAARGEEEIRQPGRLNRPGFVELYFDLVYVVALVVLGQRLVGHLTWLGVGQTLILFLAFAVIWMLTAWVPDTFNADRARIQVQIIWVMIGILVMCRAVSGAFEGRGPLFAIAYLSVHLGASTYLRLSATGADVRSRMSRILFWFCVSGPLWLVGAFTAADHRTALWGGAILLEYTAAALGWPAPKLGRSAVREWRLEAERVSERYRQLLIVAFGVVIFVSGLMLSRGSHTLDRFGAFVVMFATTALMWRTYTHRAGTLLSQAFAASFNASRFGQFAGIAHLIMVAGVLAEAVTAQLLIAHPVGGTSAPRGAVILGGPVLFLIGRGLLDYLVFSRVSWSRPGALILLAALAPAVELLPPIAVGGLAAVILLGVAIVNVAAIRRHPPMAAPPTVR</sequence>
<keyword evidence="3" id="KW-1185">Reference proteome</keyword>
<feature type="transmembrane region" description="Helical" evidence="1">
    <location>
        <begin position="209"/>
        <end position="226"/>
    </location>
</feature>
<keyword evidence="1" id="KW-0472">Membrane</keyword>
<feature type="transmembrane region" description="Helical" evidence="1">
    <location>
        <begin position="238"/>
        <end position="255"/>
    </location>
</feature>
<feature type="transmembrane region" description="Helical" evidence="1">
    <location>
        <begin position="144"/>
        <end position="163"/>
    </location>
</feature>
<feature type="transmembrane region" description="Helical" evidence="1">
    <location>
        <begin position="57"/>
        <end position="74"/>
    </location>
</feature>
<name>A0ABP9RQ67_9ACTN</name>
<feature type="transmembrane region" description="Helical" evidence="1">
    <location>
        <begin position="276"/>
        <end position="302"/>
    </location>
</feature>